<proteinExistence type="predicted"/>
<reference evidence="4" key="1">
    <citation type="submission" date="2016-03" db="EMBL/GenBank/DDBJ databases">
        <authorList>
            <person name="Guldener U."/>
        </authorList>
    </citation>
    <scope>NUCLEOTIDE SEQUENCE [LARGE SCALE GENOMIC DNA]</scope>
</reference>
<feature type="compositionally biased region" description="Polar residues" evidence="1">
    <location>
        <begin position="119"/>
        <end position="137"/>
    </location>
</feature>
<evidence type="ECO:0000256" key="1">
    <source>
        <dbReference type="SAM" id="MobiDB-lite"/>
    </source>
</evidence>
<feature type="domain" description="DUF8004" evidence="2">
    <location>
        <begin position="443"/>
        <end position="534"/>
    </location>
</feature>
<keyword evidence="4" id="KW-1185">Reference proteome</keyword>
<accession>A0A1E1MFD2</accession>
<dbReference type="PANTHER" id="PTHR39601:SF2">
    <property type="entry name" value="CHORIOGENIN HMINOR"/>
    <property type="match status" value="1"/>
</dbReference>
<gene>
    <name evidence="3" type="ORF">RSE6_08404</name>
</gene>
<feature type="compositionally biased region" description="Polar residues" evidence="1">
    <location>
        <begin position="168"/>
        <end position="185"/>
    </location>
</feature>
<feature type="compositionally biased region" description="Low complexity" evidence="1">
    <location>
        <begin position="871"/>
        <end position="888"/>
    </location>
</feature>
<feature type="region of interest" description="Disordered" evidence="1">
    <location>
        <begin position="197"/>
        <end position="216"/>
    </location>
</feature>
<protein>
    <recommendedName>
        <fullName evidence="2">DUF8004 domain-containing protein</fullName>
    </recommendedName>
</protein>
<dbReference type="AlphaFoldDB" id="A0A1E1MFD2"/>
<dbReference type="EMBL" id="FJVC01000307">
    <property type="protein sequence ID" value="CZT47799.1"/>
    <property type="molecule type" value="Genomic_DNA"/>
</dbReference>
<feature type="compositionally biased region" description="Polar residues" evidence="1">
    <location>
        <begin position="336"/>
        <end position="345"/>
    </location>
</feature>
<feature type="region of interest" description="Disordered" evidence="1">
    <location>
        <begin position="326"/>
        <end position="359"/>
    </location>
</feature>
<feature type="region of interest" description="Disordered" evidence="1">
    <location>
        <begin position="850"/>
        <end position="890"/>
    </location>
</feature>
<dbReference type="InterPro" id="IPR058317">
    <property type="entry name" value="DUF8004"/>
</dbReference>
<dbReference type="PANTHER" id="PTHR39601">
    <property type="entry name" value="CHORIOGENIN HMINOR"/>
    <property type="match status" value="1"/>
</dbReference>
<feature type="compositionally biased region" description="Basic and acidic residues" evidence="1">
    <location>
        <begin position="72"/>
        <end position="81"/>
    </location>
</feature>
<feature type="region of interest" description="Disordered" evidence="1">
    <location>
        <begin position="918"/>
        <end position="1024"/>
    </location>
</feature>
<sequence>MPRRSSRKLNVDLYPSHQNSRSFLSLPLLETVHENEPVALSSDMMALLSKPPQSRMQRLSMLLPSIVTSEAKNSEETETVLRKQNPSESPALEAPTRAPLSAPSYTTNSSSDEHPRPSPHTSTPRKLQKQSTTSLQPASARDASPSPHNLEGRRQRESSLLPPVDMNQPRSVSDPISSAPVSAPTSDGEIEKWKKRRSWLSAGGRSKSRSKHVSQDLEAERSRAWISAGGGRIDYNLNIILGGDKIPELWDDSREANMYVYLHPKSSGRGPQIKCHSLVVQLSQLLLDIIYDNSVPSASGSGRPRSPDFEGRDSLGIEDATRKLAVGGSGSPLNAMPQNPDNHPTSESDDSGGSLHSPTDVPRDLHLYFPTGILSSDSQLSEQDVQSLVDARNFFAFFNGQPLISTRTRPSYYYIFMNVASALEKFDFSSQDGTTFGEEADRAFAFYRHDLRLTDIRGSRAKTVEGLVLGERMKCPELYSETFAHAVGKYVSITSLGMPIFQELSPSTKLQLQQSYRDLVKQQNAASLRLTDFNYPSIFSGVANSTSSEESKLIRFKNWKMNFVSMRRQVLAFYKKRYGYWPPKAGGKDLIILQGGLNRLVLKQLYADLCALYDLLVDRKAFTTRGVQASEDREDGLNVSPTTAALRKLLAEFDRSSPPVQPPIPYDTPKVPTILSIDPTYTALSPKDQHKLSTRTLKEYEMLLLLAKSHNDDAVSKNEFLEMYMAFEEKEGRGKNALELEEQRYGHWIFLYALIQSLPMLVTDAPTLQYTDGVEYFLCQMPANPRPWLEDGAQANRSWYNVAGGGGIVSLPSHMVDFSVEAVYGRSHCWKLAEKLVGDDTAFLHDQSLNGGLMSPLHPPPKVGEGEVRPPSRGRQRGSSNASASNASLGGYIGLENSKVRHMSRQAQRQSIALGLERMVDPGPGHDGGFFEERPGTSGGSWSRPLSRADMNGSRRPSRADVGGSRPMSRGDFGGVGGSPALDDSRGTSPMRGTGRRAASRSGPSGELATAGQAQSGSTFDDILGSMNSAQQKVEKKKSIMGFF</sequence>
<evidence type="ECO:0000313" key="3">
    <source>
        <dbReference type="EMBL" id="CZT47799.1"/>
    </source>
</evidence>
<dbReference type="Proteomes" id="UP000177625">
    <property type="component" value="Unassembled WGS sequence"/>
</dbReference>
<dbReference type="Pfam" id="PF26013">
    <property type="entry name" value="DUF8004"/>
    <property type="match status" value="1"/>
</dbReference>
<feature type="region of interest" description="Disordered" evidence="1">
    <location>
        <begin position="70"/>
        <end position="192"/>
    </location>
</feature>
<organism evidence="3 4">
    <name type="scientific">Rhynchosporium secalis</name>
    <name type="common">Barley scald fungus</name>
    <dbReference type="NCBI Taxonomy" id="38038"/>
    <lineage>
        <taxon>Eukaryota</taxon>
        <taxon>Fungi</taxon>
        <taxon>Dikarya</taxon>
        <taxon>Ascomycota</taxon>
        <taxon>Pezizomycotina</taxon>
        <taxon>Leotiomycetes</taxon>
        <taxon>Helotiales</taxon>
        <taxon>Ploettnerulaceae</taxon>
        <taxon>Rhynchosporium</taxon>
    </lineage>
</organism>
<evidence type="ECO:0000259" key="2">
    <source>
        <dbReference type="Pfam" id="PF26013"/>
    </source>
</evidence>
<name>A0A1E1MFD2_RHYSE</name>
<evidence type="ECO:0000313" key="4">
    <source>
        <dbReference type="Proteomes" id="UP000177625"/>
    </source>
</evidence>